<evidence type="ECO:0000256" key="4">
    <source>
        <dbReference type="ARBA" id="ARBA00023242"/>
    </source>
</evidence>
<feature type="compositionally biased region" description="Acidic residues" evidence="6">
    <location>
        <begin position="122"/>
        <end position="143"/>
    </location>
</feature>
<dbReference type="FunFam" id="2.130.10.10:FF:000509">
    <property type="entry name" value="U3 small nucleolar RNA-interacting protein"/>
    <property type="match status" value="1"/>
</dbReference>
<dbReference type="PANTHER" id="PTHR19865">
    <property type="entry name" value="U3 SMALL NUCLEOLAR RNA INTERACTING PROTEIN 2"/>
    <property type="match status" value="1"/>
</dbReference>
<evidence type="ECO:0000256" key="2">
    <source>
        <dbReference type="ARBA" id="ARBA00022574"/>
    </source>
</evidence>
<feature type="repeat" description="WD" evidence="5">
    <location>
        <begin position="397"/>
        <end position="438"/>
    </location>
</feature>
<dbReference type="InterPro" id="IPR020472">
    <property type="entry name" value="WD40_PAC1"/>
</dbReference>
<dbReference type="InterPro" id="IPR015943">
    <property type="entry name" value="WD40/YVTN_repeat-like_dom_sf"/>
</dbReference>
<name>A0AAN7U5Z9_9MYCE</name>
<dbReference type="InterPro" id="IPR036322">
    <property type="entry name" value="WD40_repeat_dom_sf"/>
</dbReference>
<feature type="compositionally biased region" description="Basic and acidic residues" evidence="6">
    <location>
        <begin position="89"/>
        <end position="121"/>
    </location>
</feature>
<dbReference type="Proteomes" id="UP001344447">
    <property type="component" value="Unassembled WGS sequence"/>
</dbReference>
<feature type="compositionally biased region" description="Low complexity" evidence="6">
    <location>
        <begin position="56"/>
        <end position="72"/>
    </location>
</feature>
<proteinExistence type="predicted"/>
<feature type="compositionally biased region" description="Acidic residues" evidence="6">
    <location>
        <begin position="629"/>
        <end position="656"/>
    </location>
</feature>
<sequence length="656" mass="73718">MDSFFIKPGTAHTLSSNRAGAKSAVDTRINSKPSSNRGGGRGGMSSYRGGGGRGGMSSNRGRGGAMSSNRGNFRGGMSSGRGGRGGFRGGRERESATKETDKYRDSKNNYKRKLSNEKDDYYDSDENEEESDDEKPSDQESDDNNNKSLNKNKNTNTNKSNINKFKNIDESDESDDDDDNNNNNGEIEEFHSGDEDRFNSENDSEEDKSSIKKRLKLSVVEEDETTDERRLRLANEYLEKIRKTKQDLDLDDAVKDDLDKSSGKYQYSYRQQVSNIKFIENSSNITILKGHSSPITCVVLSDDQSIAYSASRDIIIKWDLINKIKLNKIKGFIPSKKNRIELESLGKDGKDELKRKSYQGKILAMALSFDGKYLVTGGEEKLIKVWDTEIMEVVETFKGHKDVITALTFRKGTYTLYSGSNDRTIKIWDLSQMAFVDTRYGHQSPITGMDSLSRERCISVSTDKTVRVWKIPEESQLIFRGHTHSVDCCVLVAEDKFLTGSQEGSVALWNVNKKNATFIKNNAHPGTDLSWISSVSAIPNSDMAASGSCDGSIRLWSIMGGDKLKEINQIPAIGFVNDLKFAHDCSFLLAAISKEHKFGRWKKIKSAKNSLLLINLKEQVNPNDLLQQEIEEKEEMDVNNIEDNEEEEEEEEEEEN</sequence>
<keyword evidence="4" id="KW-0539">Nucleus</keyword>
<feature type="repeat" description="WD" evidence="5">
    <location>
        <begin position="532"/>
        <end position="566"/>
    </location>
</feature>
<evidence type="ECO:0000313" key="8">
    <source>
        <dbReference type="Proteomes" id="UP001344447"/>
    </source>
</evidence>
<protein>
    <submittedName>
        <fullName evidence="7">Uncharacterized protein</fullName>
    </submittedName>
</protein>
<dbReference type="SMART" id="SM00320">
    <property type="entry name" value="WD40"/>
    <property type="match status" value="7"/>
</dbReference>
<dbReference type="GO" id="GO:0034511">
    <property type="term" value="F:U3 snoRNA binding"/>
    <property type="evidence" value="ECO:0007669"/>
    <property type="project" value="InterPro"/>
</dbReference>
<dbReference type="PRINTS" id="PR00320">
    <property type="entry name" value="GPROTEINBRPT"/>
</dbReference>
<dbReference type="GO" id="GO:0032040">
    <property type="term" value="C:small-subunit processome"/>
    <property type="evidence" value="ECO:0007669"/>
    <property type="project" value="TreeGrafter"/>
</dbReference>
<feature type="region of interest" description="Disordered" evidence="6">
    <location>
        <begin position="627"/>
        <end position="656"/>
    </location>
</feature>
<dbReference type="PROSITE" id="PS50082">
    <property type="entry name" value="WD_REPEATS_2"/>
    <property type="match status" value="4"/>
</dbReference>
<feature type="repeat" description="WD" evidence="5">
    <location>
        <begin position="479"/>
        <end position="519"/>
    </location>
</feature>
<organism evidence="7 8">
    <name type="scientific">Dictyostelium firmibasis</name>
    <dbReference type="NCBI Taxonomy" id="79012"/>
    <lineage>
        <taxon>Eukaryota</taxon>
        <taxon>Amoebozoa</taxon>
        <taxon>Evosea</taxon>
        <taxon>Eumycetozoa</taxon>
        <taxon>Dictyostelia</taxon>
        <taxon>Dictyosteliales</taxon>
        <taxon>Dictyosteliaceae</taxon>
        <taxon>Dictyostelium</taxon>
    </lineage>
</organism>
<evidence type="ECO:0000256" key="6">
    <source>
        <dbReference type="SAM" id="MobiDB-lite"/>
    </source>
</evidence>
<gene>
    <name evidence="7" type="ORF">RB653_003562</name>
</gene>
<feature type="region of interest" description="Disordered" evidence="6">
    <location>
        <begin position="1"/>
        <end position="212"/>
    </location>
</feature>
<dbReference type="Pfam" id="PF00400">
    <property type="entry name" value="WD40"/>
    <property type="match status" value="6"/>
</dbReference>
<evidence type="ECO:0000313" key="7">
    <source>
        <dbReference type="EMBL" id="KAK5581981.1"/>
    </source>
</evidence>
<evidence type="ECO:0000256" key="3">
    <source>
        <dbReference type="ARBA" id="ARBA00022737"/>
    </source>
</evidence>
<evidence type="ECO:0000256" key="1">
    <source>
        <dbReference type="ARBA" id="ARBA00004123"/>
    </source>
</evidence>
<dbReference type="Gene3D" id="2.130.10.10">
    <property type="entry name" value="YVTN repeat-like/Quinoprotein amine dehydrogenase"/>
    <property type="match status" value="1"/>
</dbReference>
<keyword evidence="3" id="KW-0677">Repeat</keyword>
<accession>A0AAN7U5Z9</accession>
<dbReference type="PANTHER" id="PTHR19865:SF0">
    <property type="entry name" value="U3 SMALL NUCLEOLAR RNA-INTERACTING PROTEIN 2"/>
    <property type="match status" value="1"/>
</dbReference>
<dbReference type="AlphaFoldDB" id="A0AAN7U5Z9"/>
<dbReference type="PROSITE" id="PS50294">
    <property type="entry name" value="WD_REPEATS_REGION"/>
    <property type="match status" value="2"/>
</dbReference>
<feature type="compositionally biased region" description="Low complexity" evidence="6">
    <location>
        <begin position="146"/>
        <end position="165"/>
    </location>
</feature>
<reference evidence="7 8" key="1">
    <citation type="submission" date="2023-11" db="EMBL/GenBank/DDBJ databases">
        <title>Dfirmibasis_genome.</title>
        <authorList>
            <person name="Edelbroek B."/>
            <person name="Kjellin J."/>
            <person name="Jerlstrom-Hultqvist J."/>
            <person name="Soderbom F."/>
        </authorList>
    </citation>
    <scope>NUCLEOTIDE SEQUENCE [LARGE SCALE GENOMIC DNA]</scope>
    <source>
        <strain evidence="7 8">TNS-C-14</strain>
    </source>
</reference>
<feature type="compositionally biased region" description="Gly residues" evidence="6">
    <location>
        <begin position="37"/>
        <end position="55"/>
    </location>
</feature>
<evidence type="ECO:0000256" key="5">
    <source>
        <dbReference type="PROSITE-ProRule" id="PRU00221"/>
    </source>
</evidence>
<comment type="caution">
    <text evidence="7">The sequence shown here is derived from an EMBL/GenBank/DDBJ whole genome shotgun (WGS) entry which is preliminary data.</text>
</comment>
<dbReference type="PROSITE" id="PS00678">
    <property type="entry name" value="WD_REPEATS_1"/>
    <property type="match status" value="1"/>
</dbReference>
<comment type="subcellular location">
    <subcellularLocation>
        <location evidence="1">Nucleus</location>
    </subcellularLocation>
</comment>
<feature type="compositionally biased region" description="Gly residues" evidence="6">
    <location>
        <begin position="73"/>
        <end position="88"/>
    </location>
</feature>
<dbReference type="InterPro" id="IPR039241">
    <property type="entry name" value="Rrp9-like"/>
</dbReference>
<dbReference type="CDD" id="cd00200">
    <property type="entry name" value="WD40"/>
    <property type="match status" value="1"/>
</dbReference>
<keyword evidence="2 5" id="KW-0853">WD repeat</keyword>
<dbReference type="EMBL" id="JAVFKY010000001">
    <property type="protein sequence ID" value="KAK5581981.1"/>
    <property type="molecule type" value="Genomic_DNA"/>
</dbReference>
<dbReference type="InterPro" id="IPR001680">
    <property type="entry name" value="WD40_rpt"/>
</dbReference>
<keyword evidence="8" id="KW-1185">Reference proteome</keyword>
<dbReference type="SUPFAM" id="SSF50978">
    <property type="entry name" value="WD40 repeat-like"/>
    <property type="match status" value="1"/>
</dbReference>
<feature type="repeat" description="WD" evidence="5">
    <location>
        <begin position="355"/>
        <end position="396"/>
    </location>
</feature>
<feature type="compositionally biased region" description="Basic and acidic residues" evidence="6">
    <location>
        <begin position="188"/>
        <end position="200"/>
    </location>
</feature>
<feature type="compositionally biased region" description="Acidic residues" evidence="6">
    <location>
        <begin position="170"/>
        <end position="180"/>
    </location>
</feature>
<dbReference type="InterPro" id="IPR019775">
    <property type="entry name" value="WD40_repeat_CS"/>
</dbReference>